<reference evidence="1 2" key="1">
    <citation type="submission" date="2017-01" db="EMBL/GenBank/DDBJ databases">
        <title>Whole-Genome Shotgun Sequencing of Two beta-Proteobacterial Species in Search of the Bulgecin Biosynthetic Cluster.</title>
        <authorList>
            <person name="Horsman M.E."/>
            <person name="Marous D.R."/>
            <person name="Li R."/>
            <person name="Oliver R.A."/>
            <person name="Byun B."/>
            <person name="Emrich S.J."/>
            <person name="Boggess B."/>
            <person name="Townsend C.A."/>
            <person name="Mobashery S."/>
        </authorList>
    </citation>
    <scope>NUCLEOTIDE SEQUENCE [LARGE SCALE GENOMIC DNA]</scope>
    <source>
        <strain evidence="1 2">ATCC 31433</strain>
    </source>
</reference>
<gene>
    <name evidence="1" type="ORF">BZL54_04110</name>
</gene>
<evidence type="ECO:0008006" key="3">
    <source>
        <dbReference type="Google" id="ProtNLM"/>
    </source>
</evidence>
<dbReference type="EMBL" id="MTZU01000011">
    <property type="protein sequence ID" value="PCE33696.1"/>
    <property type="molecule type" value="Genomic_DNA"/>
</dbReference>
<organism evidence="1 2">
    <name type="scientific">Burkholderia ubonensis subsp. mesacidophila</name>
    <dbReference type="NCBI Taxonomy" id="265293"/>
    <lineage>
        <taxon>Bacteria</taxon>
        <taxon>Pseudomonadati</taxon>
        <taxon>Pseudomonadota</taxon>
        <taxon>Betaproteobacteria</taxon>
        <taxon>Burkholderiales</taxon>
        <taxon>Burkholderiaceae</taxon>
        <taxon>Burkholderia</taxon>
        <taxon>Burkholderia cepacia complex</taxon>
    </lineage>
</organism>
<evidence type="ECO:0000313" key="2">
    <source>
        <dbReference type="Proteomes" id="UP000217994"/>
    </source>
</evidence>
<evidence type="ECO:0000313" key="1">
    <source>
        <dbReference type="EMBL" id="PCE33696.1"/>
    </source>
</evidence>
<dbReference type="GeneID" id="69005291"/>
<dbReference type="Proteomes" id="UP000217994">
    <property type="component" value="Unassembled WGS sequence"/>
</dbReference>
<accession>A0A2A4FMQ8</accession>
<sequence>MNVKTTLYSEIRSRNKPSFYAAPVAWATGDFVQSLIDESDAIVPNHTGMIVVSDECSLDTIRELAGAAAQGGISPLRFAGASPSIVVGVPALQQGIRGPTLTLTMSPEHAADPIVAMIRYWIERNGVDAVIVVAHRRHGAQAHLLKGLIVRSLEAGLRKQVLRLCEAGPDEAGAG</sequence>
<name>A0A2A4FMQ8_9BURK</name>
<dbReference type="AlphaFoldDB" id="A0A2A4FMQ8"/>
<dbReference type="RefSeq" id="WP_162296926.1">
    <property type="nucleotide sequence ID" value="NZ_CP020738.1"/>
</dbReference>
<proteinExistence type="predicted"/>
<comment type="caution">
    <text evidence="1">The sequence shown here is derived from an EMBL/GenBank/DDBJ whole genome shotgun (WGS) entry which is preliminary data.</text>
</comment>
<protein>
    <recommendedName>
        <fullName evidence="3">Coronafacic acid synthetase</fullName>
    </recommendedName>
</protein>